<keyword evidence="2" id="KW-1185">Reference proteome</keyword>
<evidence type="ECO:0000313" key="2">
    <source>
        <dbReference type="Proteomes" id="UP001154282"/>
    </source>
</evidence>
<organism evidence="1 2">
    <name type="scientific">Linum tenue</name>
    <dbReference type="NCBI Taxonomy" id="586396"/>
    <lineage>
        <taxon>Eukaryota</taxon>
        <taxon>Viridiplantae</taxon>
        <taxon>Streptophyta</taxon>
        <taxon>Embryophyta</taxon>
        <taxon>Tracheophyta</taxon>
        <taxon>Spermatophyta</taxon>
        <taxon>Magnoliopsida</taxon>
        <taxon>eudicotyledons</taxon>
        <taxon>Gunneridae</taxon>
        <taxon>Pentapetalae</taxon>
        <taxon>rosids</taxon>
        <taxon>fabids</taxon>
        <taxon>Malpighiales</taxon>
        <taxon>Linaceae</taxon>
        <taxon>Linum</taxon>
    </lineage>
</organism>
<dbReference type="Proteomes" id="UP001154282">
    <property type="component" value="Unassembled WGS sequence"/>
</dbReference>
<sequence length="29" mass="3224">MRAGGARLSLCRPSYQQQCKLGPPAYFSH</sequence>
<comment type="caution">
    <text evidence="1">The sequence shown here is derived from an EMBL/GenBank/DDBJ whole genome shotgun (WGS) entry which is preliminary data.</text>
</comment>
<name>A0AAV0KFF6_9ROSI</name>
<dbReference type="AlphaFoldDB" id="A0AAV0KFF6"/>
<dbReference type="EMBL" id="CAMGYJ010000005">
    <property type="protein sequence ID" value="CAI0419683.1"/>
    <property type="molecule type" value="Genomic_DNA"/>
</dbReference>
<gene>
    <name evidence="1" type="ORF">LITE_LOCUS18088</name>
</gene>
<accession>A0AAV0KFF6</accession>
<protein>
    <submittedName>
        <fullName evidence="1">Uncharacterized protein</fullName>
    </submittedName>
</protein>
<proteinExistence type="predicted"/>
<reference evidence="1" key="1">
    <citation type="submission" date="2022-08" db="EMBL/GenBank/DDBJ databases">
        <authorList>
            <person name="Gutierrez-Valencia J."/>
        </authorList>
    </citation>
    <scope>NUCLEOTIDE SEQUENCE</scope>
</reference>
<evidence type="ECO:0000313" key="1">
    <source>
        <dbReference type="EMBL" id="CAI0419683.1"/>
    </source>
</evidence>